<evidence type="ECO:0000256" key="3">
    <source>
        <dbReference type="ARBA" id="ARBA00022729"/>
    </source>
</evidence>
<dbReference type="Pfam" id="PF14322">
    <property type="entry name" value="SusD-like_3"/>
    <property type="match status" value="1"/>
</dbReference>
<dbReference type="AlphaFoldDB" id="A0A553E774"/>
<organism evidence="8 9">
    <name type="scientific">Flavobacterium restrictum</name>
    <dbReference type="NCBI Taxonomy" id="2594428"/>
    <lineage>
        <taxon>Bacteria</taxon>
        <taxon>Pseudomonadati</taxon>
        <taxon>Bacteroidota</taxon>
        <taxon>Flavobacteriia</taxon>
        <taxon>Flavobacteriales</taxon>
        <taxon>Flavobacteriaceae</taxon>
        <taxon>Flavobacterium</taxon>
    </lineage>
</organism>
<keyword evidence="9" id="KW-1185">Reference proteome</keyword>
<evidence type="ECO:0000259" key="7">
    <source>
        <dbReference type="Pfam" id="PF14322"/>
    </source>
</evidence>
<evidence type="ECO:0000313" key="8">
    <source>
        <dbReference type="EMBL" id="TRX40842.1"/>
    </source>
</evidence>
<gene>
    <name evidence="8" type="ORF">FNW21_05950</name>
</gene>
<evidence type="ECO:0000313" key="9">
    <source>
        <dbReference type="Proteomes" id="UP000316371"/>
    </source>
</evidence>
<dbReference type="InterPro" id="IPR011990">
    <property type="entry name" value="TPR-like_helical_dom_sf"/>
</dbReference>
<dbReference type="Proteomes" id="UP000316371">
    <property type="component" value="Unassembled WGS sequence"/>
</dbReference>
<dbReference type="PROSITE" id="PS51257">
    <property type="entry name" value="PROKAR_LIPOPROTEIN"/>
    <property type="match status" value="1"/>
</dbReference>
<reference evidence="8 9" key="1">
    <citation type="submission" date="2019-07" db="EMBL/GenBank/DDBJ databases">
        <title>Novel species of Flavobacterium.</title>
        <authorList>
            <person name="Liu Q."/>
            <person name="Xin Y.-H."/>
        </authorList>
    </citation>
    <scope>NUCLEOTIDE SEQUENCE [LARGE SCALE GENOMIC DNA]</scope>
    <source>
        <strain evidence="8 9">LB1R34</strain>
    </source>
</reference>
<evidence type="ECO:0000256" key="2">
    <source>
        <dbReference type="ARBA" id="ARBA00006275"/>
    </source>
</evidence>
<accession>A0A553E774</accession>
<dbReference type="CDD" id="cd08977">
    <property type="entry name" value="SusD"/>
    <property type="match status" value="1"/>
</dbReference>
<keyword evidence="5" id="KW-0998">Cell outer membrane</keyword>
<dbReference type="OrthoDB" id="630434at2"/>
<evidence type="ECO:0000256" key="4">
    <source>
        <dbReference type="ARBA" id="ARBA00023136"/>
    </source>
</evidence>
<feature type="domain" description="RagB/SusD" evidence="6">
    <location>
        <begin position="332"/>
        <end position="422"/>
    </location>
</feature>
<comment type="subcellular location">
    <subcellularLocation>
        <location evidence="1">Cell outer membrane</location>
    </subcellularLocation>
</comment>
<comment type="caution">
    <text evidence="8">The sequence shown here is derived from an EMBL/GenBank/DDBJ whole genome shotgun (WGS) entry which is preliminary data.</text>
</comment>
<keyword evidence="4" id="KW-0472">Membrane</keyword>
<feature type="domain" description="SusD-like N-terminal" evidence="7">
    <location>
        <begin position="32"/>
        <end position="234"/>
    </location>
</feature>
<dbReference type="Pfam" id="PF07980">
    <property type="entry name" value="SusD_RagB"/>
    <property type="match status" value="1"/>
</dbReference>
<dbReference type="EMBL" id="VJZT01000004">
    <property type="protein sequence ID" value="TRX40842.1"/>
    <property type="molecule type" value="Genomic_DNA"/>
</dbReference>
<dbReference type="RefSeq" id="WP_144255825.1">
    <property type="nucleotide sequence ID" value="NZ_VJZT01000004.1"/>
</dbReference>
<evidence type="ECO:0000256" key="1">
    <source>
        <dbReference type="ARBA" id="ARBA00004442"/>
    </source>
</evidence>
<proteinExistence type="inferred from homology"/>
<dbReference type="InterPro" id="IPR033985">
    <property type="entry name" value="SusD-like_N"/>
</dbReference>
<dbReference type="InterPro" id="IPR012944">
    <property type="entry name" value="SusD_RagB_dom"/>
</dbReference>
<name>A0A553E774_9FLAO</name>
<dbReference type="Gene3D" id="1.25.40.390">
    <property type="match status" value="1"/>
</dbReference>
<evidence type="ECO:0000256" key="5">
    <source>
        <dbReference type="ARBA" id="ARBA00023237"/>
    </source>
</evidence>
<dbReference type="SUPFAM" id="SSF48452">
    <property type="entry name" value="TPR-like"/>
    <property type="match status" value="1"/>
</dbReference>
<sequence>MKSNKLILFTILAVFFASCDNQLEIDPKQREDATITLSTEEGVSNVLTGAYAIAADGDIYGGRILVAGDLMGQTGSTSTTDLRWRGTFADFRQMYNKSLVVSNGIVQQIWATNYEMINACNTVIENISKVADSEKQKTMIAEATFLKSLAYFDLVRFFAKPYEAGKANTQLGVVIRPKAISDFNSDLALERSTVDEVYAVVIAGLNKAYTDLPADNGFYANKYAAKALLARVYLQQSNYTAARDAANDVIENSGTALSPKYADAFNHDSNQIEDIFVIQITKQTGDNQANNHYASEDNGGRGGDIEIRTTYLNKFSDPNDDRRNFNYINPDNDRRLSSKFKSEFGDVGIIRLGEMYLIRSEANFQAGTAIGATPLEDINTLRTRANAANFESVTLAQILRERELELGMEGFRIHDIKRTKGSVTATLPWDSDRLVFPIPLRETDTNSKISQNEGY</sequence>
<dbReference type="GO" id="GO:0009279">
    <property type="term" value="C:cell outer membrane"/>
    <property type="evidence" value="ECO:0007669"/>
    <property type="project" value="UniProtKB-SubCell"/>
</dbReference>
<comment type="similarity">
    <text evidence="2">Belongs to the SusD family.</text>
</comment>
<keyword evidence="3" id="KW-0732">Signal</keyword>
<protein>
    <submittedName>
        <fullName evidence="8">RagB/SusD family nutrient uptake outer membrane protein</fullName>
    </submittedName>
</protein>
<evidence type="ECO:0000259" key="6">
    <source>
        <dbReference type="Pfam" id="PF07980"/>
    </source>
</evidence>